<keyword evidence="4" id="KW-0997">Cell inner membrane</keyword>
<comment type="caution">
    <text evidence="13">The sequence shown here is derived from an EMBL/GenBank/DDBJ whole genome shotgun (WGS) entry which is preliminary data.</text>
</comment>
<feature type="transmembrane region" description="Helical" evidence="11">
    <location>
        <begin position="103"/>
        <end position="120"/>
    </location>
</feature>
<evidence type="ECO:0000259" key="12">
    <source>
        <dbReference type="Pfam" id="PF00892"/>
    </source>
</evidence>
<protein>
    <recommendedName>
        <fullName evidence="12">EamA domain-containing protein</fullName>
    </recommendedName>
</protein>
<dbReference type="SUPFAM" id="SSF103481">
    <property type="entry name" value="Multidrug resistance efflux transporter EmrE"/>
    <property type="match status" value="1"/>
</dbReference>
<dbReference type="Pfam" id="PF00892">
    <property type="entry name" value="EamA"/>
    <property type="match status" value="1"/>
</dbReference>
<keyword evidence="10 11" id="KW-0472">Membrane</keyword>
<dbReference type="AlphaFoldDB" id="A0A1J5IQG3"/>
<keyword evidence="7" id="KW-0448">Lipopolysaccharide biosynthesis</keyword>
<evidence type="ECO:0000256" key="6">
    <source>
        <dbReference type="ARBA" id="ARBA00022692"/>
    </source>
</evidence>
<keyword evidence="5" id="KW-0441">Lipid A biosynthesis</keyword>
<evidence type="ECO:0000256" key="7">
    <source>
        <dbReference type="ARBA" id="ARBA00022985"/>
    </source>
</evidence>
<evidence type="ECO:0000256" key="11">
    <source>
        <dbReference type="SAM" id="Phobius"/>
    </source>
</evidence>
<dbReference type="Proteomes" id="UP000183245">
    <property type="component" value="Unassembled WGS sequence"/>
</dbReference>
<evidence type="ECO:0000256" key="4">
    <source>
        <dbReference type="ARBA" id="ARBA00022519"/>
    </source>
</evidence>
<evidence type="ECO:0000256" key="10">
    <source>
        <dbReference type="ARBA" id="ARBA00023136"/>
    </source>
</evidence>
<evidence type="ECO:0000256" key="5">
    <source>
        <dbReference type="ARBA" id="ARBA00022556"/>
    </source>
</evidence>
<keyword evidence="8 11" id="KW-1133">Transmembrane helix</keyword>
<feature type="transmembrane region" description="Helical" evidence="11">
    <location>
        <begin position="7"/>
        <end position="24"/>
    </location>
</feature>
<feature type="transmembrane region" description="Helical" evidence="11">
    <location>
        <begin position="77"/>
        <end position="97"/>
    </location>
</feature>
<evidence type="ECO:0000256" key="2">
    <source>
        <dbReference type="ARBA" id="ARBA00022475"/>
    </source>
</evidence>
<gene>
    <name evidence="13" type="ORF">AUK40_04770</name>
</gene>
<keyword evidence="3" id="KW-0444">Lipid biosynthesis</keyword>
<sequence>MDKVLTYAIVVINLIFSVVGQLFIKKGVDQVGGFVPEKWFSFFVASFTNPLILLGESLYLIGAFLWLVVLTKINLSVAYPMLSLGYVFILIFSAWWLHEPVTWVNTAGVMLICAGVVMVMR</sequence>
<name>A0A1J5IQG3_9BACT</name>
<proteinExistence type="predicted"/>
<evidence type="ECO:0000256" key="1">
    <source>
        <dbReference type="ARBA" id="ARBA00004651"/>
    </source>
</evidence>
<dbReference type="Gene3D" id="1.10.3730.20">
    <property type="match status" value="1"/>
</dbReference>
<reference evidence="13 14" key="1">
    <citation type="journal article" date="2016" name="Environ. Microbiol.">
        <title>Genomic resolution of a cold subsurface aquifer community provides metabolic insights for novel microbes adapted to high CO concentrations.</title>
        <authorList>
            <person name="Probst A.J."/>
            <person name="Castelle C.J."/>
            <person name="Singh A."/>
            <person name="Brown C.T."/>
            <person name="Anantharaman K."/>
            <person name="Sharon I."/>
            <person name="Hug L.A."/>
            <person name="Burstein D."/>
            <person name="Emerson J.B."/>
            <person name="Thomas B.C."/>
            <person name="Banfield J.F."/>
        </authorList>
    </citation>
    <scope>NUCLEOTIDE SEQUENCE [LARGE SCALE GENOMIC DNA]</scope>
    <source>
        <strain evidence="13">CG2_30_54_11</strain>
    </source>
</reference>
<dbReference type="GO" id="GO:0022857">
    <property type="term" value="F:transmembrane transporter activity"/>
    <property type="evidence" value="ECO:0007669"/>
    <property type="project" value="InterPro"/>
</dbReference>
<evidence type="ECO:0000256" key="9">
    <source>
        <dbReference type="ARBA" id="ARBA00023098"/>
    </source>
</evidence>
<dbReference type="GO" id="GO:0005886">
    <property type="term" value="C:plasma membrane"/>
    <property type="evidence" value="ECO:0007669"/>
    <property type="project" value="UniProtKB-SubCell"/>
</dbReference>
<feature type="transmembrane region" description="Helical" evidence="11">
    <location>
        <begin position="44"/>
        <end position="70"/>
    </location>
</feature>
<dbReference type="PANTHER" id="PTHR30561:SF9">
    <property type="entry name" value="4-AMINO-4-DEOXY-L-ARABINOSE-PHOSPHOUNDECAPRENOL FLIPPASE SUBUNIT ARNF-RELATED"/>
    <property type="match status" value="1"/>
</dbReference>
<dbReference type="STRING" id="1817892.AUK40_04770"/>
<keyword evidence="6 11" id="KW-0812">Transmembrane</keyword>
<dbReference type="InterPro" id="IPR000390">
    <property type="entry name" value="Small_drug/metabolite_transptr"/>
</dbReference>
<feature type="domain" description="EamA" evidence="12">
    <location>
        <begin position="9"/>
        <end position="120"/>
    </location>
</feature>
<dbReference type="PANTHER" id="PTHR30561">
    <property type="entry name" value="SMR FAMILY PROTON-DEPENDENT DRUG EFFLUX TRANSPORTER SUGE"/>
    <property type="match status" value="1"/>
</dbReference>
<dbReference type="InterPro" id="IPR000620">
    <property type="entry name" value="EamA_dom"/>
</dbReference>
<comment type="subcellular location">
    <subcellularLocation>
        <location evidence="1">Cell membrane</location>
        <topology evidence="1">Multi-pass membrane protein</topology>
    </subcellularLocation>
</comment>
<dbReference type="GO" id="GO:0009103">
    <property type="term" value="P:lipopolysaccharide biosynthetic process"/>
    <property type="evidence" value="ECO:0007669"/>
    <property type="project" value="UniProtKB-KW"/>
</dbReference>
<keyword evidence="9" id="KW-0443">Lipid metabolism</keyword>
<evidence type="ECO:0000313" key="13">
    <source>
        <dbReference type="EMBL" id="OIP96642.1"/>
    </source>
</evidence>
<organism evidence="13 14">
    <name type="scientific">Candidatus Wirthbacteria bacterium CG2_30_54_11</name>
    <dbReference type="NCBI Taxonomy" id="1817892"/>
    <lineage>
        <taxon>Bacteria</taxon>
        <taxon>Candidatus Wirthbacteria</taxon>
    </lineage>
</organism>
<evidence type="ECO:0000256" key="3">
    <source>
        <dbReference type="ARBA" id="ARBA00022516"/>
    </source>
</evidence>
<dbReference type="EMBL" id="MNZT01000081">
    <property type="protein sequence ID" value="OIP96642.1"/>
    <property type="molecule type" value="Genomic_DNA"/>
</dbReference>
<accession>A0A1J5IQG3</accession>
<keyword evidence="2" id="KW-1003">Cell membrane</keyword>
<dbReference type="InterPro" id="IPR037185">
    <property type="entry name" value="EmrE-like"/>
</dbReference>
<evidence type="ECO:0000313" key="14">
    <source>
        <dbReference type="Proteomes" id="UP000183245"/>
    </source>
</evidence>
<evidence type="ECO:0000256" key="8">
    <source>
        <dbReference type="ARBA" id="ARBA00022989"/>
    </source>
</evidence>